<accession>A0A8B6HLK5</accession>
<evidence type="ECO:0000313" key="1">
    <source>
        <dbReference type="EMBL" id="VDI81984.1"/>
    </source>
</evidence>
<dbReference type="GO" id="GO:0061343">
    <property type="term" value="P:cell adhesion involved in heart morphogenesis"/>
    <property type="evidence" value="ECO:0007669"/>
    <property type="project" value="TreeGrafter"/>
</dbReference>
<dbReference type="GO" id="GO:0007508">
    <property type="term" value="P:larval heart development"/>
    <property type="evidence" value="ECO:0007669"/>
    <property type="project" value="TreeGrafter"/>
</dbReference>
<dbReference type="InterPro" id="IPR036691">
    <property type="entry name" value="Endo/exonu/phosph_ase_sf"/>
</dbReference>
<dbReference type="OrthoDB" id="8063529at2759"/>
<comment type="caution">
    <text evidence="1">The sequence shown here is derived from an EMBL/GenBank/DDBJ whole genome shotgun (WGS) entry which is preliminary data.</text>
</comment>
<dbReference type="GO" id="GO:0031012">
    <property type="term" value="C:extracellular matrix"/>
    <property type="evidence" value="ECO:0007669"/>
    <property type="project" value="TreeGrafter"/>
</dbReference>
<reference evidence="1" key="1">
    <citation type="submission" date="2018-11" db="EMBL/GenBank/DDBJ databases">
        <authorList>
            <person name="Alioto T."/>
            <person name="Alioto T."/>
        </authorList>
    </citation>
    <scope>NUCLEOTIDE SEQUENCE</scope>
</reference>
<proteinExistence type="predicted"/>
<dbReference type="AlphaFoldDB" id="A0A8B6HLK5"/>
<evidence type="ECO:0000313" key="2">
    <source>
        <dbReference type="Proteomes" id="UP000596742"/>
    </source>
</evidence>
<dbReference type="Proteomes" id="UP000596742">
    <property type="component" value="Unassembled WGS sequence"/>
</dbReference>
<dbReference type="PANTHER" id="PTHR33395:SF22">
    <property type="entry name" value="REVERSE TRANSCRIPTASE DOMAIN-CONTAINING PROTEIN"/>
    <property type="match status" value="1"/>
</dbReference>
<dbReference type="SUPFAM" id="SSF56219">
    <property type="entry name" value="DNase I-like"/>
    <property type="match status" value="1"/>
</dbReference>
<dbReference type="Gene3D" id="3.60.10.10">
    <property type="entry name" value="Endonuclease/exonuclease/phosphatase"/>
    <property type="match status" value="1"/>
</dbReference>
<keyword evidence="2" id="KW-1185">Reference proteome</keyword>
<sequence>MGSGLLTKKNNKVTINSTFSNKSYQNHGFYDGYAKDQMNKHDMRNNNVNNRFVDNYDGYAKDQMNKHDTRNNNVNNRFVDNKDMKMIEMVVNTVAALQMEDGNRYCKLNDPDFCENINSDIICLLETKADKDDNLCLKGYTLLKKVNRPRKGKAIHGGIALYARTNVSKGITLIKGNSSEFLWAKLSKTFFSHSSDIFVCFAYNSPIQSSYSKSLKSELTTLEKIEQDLSKFSNSGETIIMGDLNAHINENDLDFISSDHVKSLQDILPNSYLADNVQYRRYCTKKNIKTDEYGKRVLELCISSRSRILNGRTLGDTLGKPTSHQYNGSAVVDYCIDFTVHSDHCPINVCLSLNFSQVQQKVGRPIPKGLHWNNEVQKCYTEMMLSKDVESNVKSFLSKDRVPQRNGVDEATEDLTDIFNNILDKLRSHLNLPKGNRFKSKKRKRKKSSLGFDSECESMYRNLIQSSRSLSKGSVNEEKLKNYYGLKKQFKKLVRKKTRQYKAKMLDSLLELEDKNPKAYWDIINKFKYSDKDISDQSSNIPSDEWYNYFNKLLNVDCSNEQDDFPTGFNVFLDYDIHMQEVLKAIKSLKNNTSVGFDCISNEMLKHSSVNMLNCICKLFNIILKSTLFPSSWTESMIKPLFKSGDVRDPSNYRGIAISSCLSKLFVKILCNRLDFFCI</sequence>
<dbReference type="PANTHER" id="PTHR33395">
    <property type="entry name" value="TRANSCRIPTASE, PUTATIVE-RELATED-RELATED"/>
    <property type="match status" value="1"/>
</dbReference>
<name>A0A8B6HLK5_MYTGA</name>
<organism evidence="1 2">
    <name type="scientific">Mytilus galloprovincialis</name>
    <name type="common">Mediterranean mussel</name>
    <dbReference type="NCBI Taxonomy" id="29158"/>
    <lineage>
        <taxon>Eukaryota</taxon>
        <taxon>Metazoa</taxon>
        <taxon>Spiralia</taxon>
        <taxon>Lophotrochozoa</taxon>
        <taxon>Mollusca</taxon>
        <taxon>Bivalvia</taxon>
        <taxon>Autobranchia</taxon>
        <taxon>Pteriomorphia</taxon>
        <taxon>Mytilida</taxon>
        <taxon>Mytiloidea</taxon>
        <taxon>Mytilidae</taxon>
        <taxon>Mytilinae</taxon>
        <taxon>Mytilus</taxon>
    </lineage>
</organism>
<protein>
    <recommendedName>
        <fullName evidence="3">Endonuclease/exonuclease/phosphatase domain-containing protein</fullName>
    </recommendedName>
</protein>
<evidence type="ECO:0008006" key="3">
    <source>
        <dbReference type="Google" id="ProtNLM"/>
    </source>
</evidence>
<dbReference type="EMBL" id="UYJE01010305">
    <property type="protein sequence ID" value="VDI81984.1"/>
    <property type="molecule type" value="Genomic_DNA"/>
</dbReference>
<gene>
    <name evidence="1" type="ORF">MGAL_10B038111</name>
</gene>